<dbReference type="AlphaFoldDB" id="A0A9Q5I229"/>
<feature type="region of interest" description="Disordered" evidence="3">
    <location>
        <begin position="428"/>
        <end position="499"/>
    </location>
</feature>
<keyword evidence="6" id="KW-1185">Reference proteome</keyword>
<gene>
    <name evidence="5" type="ORF">A7U60_g2540</name>
</gene>
<proteinExistence type="predicted"/>
<feature type="region of interest" description="Disordered" evidence="3">
    <location>
        <begin position="254"/>
        <end position="343"/>
    </location>
</feature>
<sequence>MRPEHVLRSEAGGRREAEERAHSPSPSFPDSYGFEGDDDDDDSEEETRGRESDRGSATERSGQDPTPASAGSAAQQPKPKRTRQLTTPHQSAVLHALLAQSRFPTTQMREEVGRQIGLSARKVQFISDNQVWFQNQRQKARKESREAATAAAGGSTAVRDIPPQFGPFTNVPPGTSSVSSTAFGEGPSTSRTRTRQGRIGEPSIAITRERAPGSSFTSFDPTSGTHTHTSDPPRRSSDPSFDIYSASNIAVLRRSSGGNLTGPGVPGSSVPVDPLSQRRDSTLAPVSSARYSRPLSPEQPPRLPSVHSLNPSLLPSGRREAQTLSSSPVYQPGRFEQESSHQSLRLPPIQLRPTDQHHEVFVSSHTYSTPAGHTPSTSIPPSRPPFALPSPSSRRGIPLLSSVTPPPIPPPFVLEPNPQWQPPMFVSSRARIQSGPMSHYSTPSAGSSRQLPGANETLLESRTLPPPTRTARFDPVRNTEITPIQPSGRTHSRSPDEED</sequence>
<comment type="subcellular location">
    <subcellularLocation>
        <location evidence="1 2">Nucleus</location>
    </subcellularLocation>
</comment>
<dbReference type="Proteomes" id="UP000757232">
    <property type="component" value="Unassembled WGS sequence"/>
</dbReference>
<feature type="domain" description="Homeobox" evidence="4">
    <location>
        <begin position="77"/>
        <end position="143"/>
    </location>
</feature>
<dbReference type="InterPro" id="IPR009057">
    <property type="entry name" value="Homeodomain-like_sf"/>
</dbReference>
<feature type="compositionally biased region" description="Acidic residues" evidence="3">
    <location>
        <begin position="35"/>
        <end position="45"/>
    </location>
</feature>
<feature type="compositionally biased region" description="Polar residues" evidence="3">
    <location>
        <begin position="479"/>
        <end position="489"/>
    </location>
</feature>
<feature type="compositionally biased region" description="Basic and acidic residues" evidence="3">
    <location>
        <begin position="228"/>
        <end position="237"/>
    </location>
</feature>
<comment type="caution">
    <text evidence="5">The sequence shown here is derived from an EMBL/GenBank/DDBJ whole genome shotgun (WGS) entry which is preliminary data.</text>
</comment>
<name>A0A9Q5I229_SANBA</name>
<protein>
    <recommendedName>
        <fullName evidence="4">Homeobox domain-containing protein</fullName>
    </recommendedName>
</protein>
<dbReference type="PROSITE" id="PS50071">
    <property type="entry name" value="HOMEOBOX_2"/>
    <property type="match status" value="1"/>
</dbReference>
<evidence type="ECO:0000256" key="3">
    <source>
        <dbReference type="SAM" id="MobiDB-lite"/>
    </source>
</evidence>
<organism evidence="5 6">
    <name type="scientific">Sanghuangporus baumii</name>
    <name type="common">Phellinus baumii</name>
    <dbReference type="NCBI Taxonomy" id="108892"/>
    <lineage>
        <taxon>Eukaryota</taxon>
        <taxon>Fungi</taxon>
        <taxon>Dikarya</taxon>
        <taxon>Basidiomycota</taxon>
        <taxon>Agaricomycotina</taxon>
        <taxon>Agaricomycetes</taxon>
        <taxon>Hymenochaetales</taxon>
        <taxon>Hymenochaetaceae</taxon>
        <taxon>Sanghuangporus</taxon>
    </lineage>
</organism>
<keyword evidence="1 2" id="KW-0238">DNA-binding</keyword>
<dbReference type="InterPro" id="IPR052631">
    <property type="entry name" value="Paired_homeobox_Bicoid"/>
</dbReference>
<feature type="DNA-binding region" description="Homeobox" evidence="1">
    <location>
        <begin position="79"/>
        <end position="144"/>
    </location>
</feature>
<keyword evidence="1 2" id="KW-0539">Nucleus</keyword>
<dbReference type="Pfam" id="PF00046">
    <property type="entry name" value="Homeodomain"/>
    <property type="match status" value="1"/>
</dbReference>
<dbReference type="SUPFAM" id="SSF46689">
    <property type="entry name" value="Homeodomain-like"/>
    <property type="match status" value="1"/>
</dbReference>
<dbReference type="EMBL" id="LNZH02000138">
    <property type="protein sequence ID" value="OCB90251.1"/>
    <property type="molecule type" value="Genomic_DNA"/>
</dbReference>
<feature type="region of interest" description="Disordered" evidence="3">
    <location>
        <begin position="366"/>
        <end position="391"/>
    </location>
</feature>
<feature type="compositionally biased region" description="Polar residues" evidence="3">
    <location>
        <begin position="214"/>
        <end position="227"/>
    </location>
</feature>
<feature type="compositionally biased region" description="Low complexity" evidence="3">
    <location>
        <begin position="147"/>
        <end position="157"/>
    </location>
</feature>
<keyword evidence="1 2" id="KW-0371">Homeobox</keyword>
<feature type="compositionally biased region" description="Polar residues" evidence="3">
    <location>
        <begin position="435"/>
        <end position="450"/>
    </location>
</feature>
<feature type="region of interest" description="Disordered" evidence="3">
    <location>
        <begin position="1"/>
        <end position="93"/>
    </location>
</feature>
<accession>A0A9Q5I229</accession>
<evidence type="ECO:0000313" key="5">
    <source>
        <dbReference type="EMBL" id="OCB90251.1"/>
    </source>
</evidence>
<dbReference type="Gene3D" id="1.10.10.60">
    <property type="entry name" value="Homeodomain-like"/>
    <property type="match status" value="1"/>
</dbReference>
<dbReference type="PANTHER" id="PTHR46255:SF3">
    <property type="entry name" value="HOMEOBOX DOMAIN-CONTAINING PROTEIN"/>
    <property type="match status" value="1"/>
</dbReference>
<dbReference type="CDD" id="cd00086">
    <property type="entry name" value="homeodomain"/>
    <property type="match status" value="1"/>
</dbReference>
<dbReference type="GO" id="GO:0000981">
    <property type="term" value="F:DNA-binding transcription factor activity, RNA polymerase II-specific"/>
    <property type="evidence" value="ECO:0007669"/>
    <property type="project" value="TreeGrafter"/>
</dbReference>
<dbReference type="PANTHER" id="PTHR46255">
    <property type="entry name" value="SHORT STATURE HOMEOBOX"/>
    <property type="match status" value="1"/>
</dbReference>
<reference evidence="5" key="1">
    <citation type="submission" date="2016-06" db="EMBL/GenBank/DDBJ databases">
        <title>Draft Genome sequence of the fungus Inonotus baumii.</title>
        <authorList>
            <person name="Zhu H."/>
            <person name="Lin W."/>
        </authorList>
    </citation>
    <scope>NUCLEOTIDE SEQUENCE</scope>
    <source>
        <strain evidence="5">821</strain>
    </source>
</reference>
<feature type="region of interest" description="Disordered" evidence="3">
    <location>
        <begin position="142"/>
        <end position="241"/>
    </location>
</feature>
<evidence type="ECO:0000256" key="2">
    <source>
        <dbReference type="RuleBase" id="RU000682"/>
    </source>
</evidence>
<dbReference type="GO" id="GO:0005634">
    <property type="term" value="C:nucleus"/>
    <property type="evidence" value="ECO:0007669"/>
    <property type="project" value="UniProtKB-SubCell"/>
</dbReference>
<dbReference type="GO" id="GO:1990837">
    <property type="term" value="F:sequence-specific double-stranded DNA binding"/>
    <property type="evidence" value="ECO:0007669"/>
    <property type="project" value="TreeGrafter"/>
</dbReference>
<dbReference type="InterPro" id="IPR001356">
    <property type="entry name" value="HD"/>
</dbReference>
<feature type="compositionally biased region" description="Basic and acidic residues" evidence="3">
    <location>
        <begin position="1"/>
        <end position="22"/>
    </location>
</feature>
<feature type="compositionally biased region" description="Polar residues" evidence="3">
    <location>
        <begin position="172"/>
        <end position="191"/>
    </location>
</feature>
<evidence type="ECO:0000313" key="6">
    <source>
        <dbReference type="Proteomes" id="UP000757232"/>
    </source>
</evidence>
<evidence type="ECO:0000256" key="1">
    <source>
        <dbReference type="PROSITE-ProRule" id="PRU00108"/>
    </source>
</evidence>
<evidence type="ECO:0000259" key="4">
    <source>
        <dbReference type="PROSITE" id="PS50071"/>
    </source>
</evidence>
<dbReference type="SMART" id="SM00389">
    <property type="entry name" value="HOX"/>
    <property type="match status" value="1"/>
</dbReference>
<feature type="compositionally biased region" description="Basic and acidic residues" evidence="3">
    <location>
        <begin position="46"/>
        <end position="57"/>
    </location>
</feature>
<dbReference type="OrthoDB" id="6159439at2759"/>